<evidence type="ECO:0000256" key="1">
    <source>
        <dbReference type="ARBA" id="ARBA00023268"/>
    </source>
</evidence>
<dbReference type="PANTHER" id="PTHR37984">
    <property type="entry name" value="PROTEIN CBG26694"/>
    <property type="match status" value="1"/>
</dbReference>
<evidence type="ECO:0000259" key="2">
    <source>
        <dbReference type="Pfam" id="PF17919"/>
    </source>
</evidence>
<keyword evidence="3" id="KW-0548">Nucleotidyltransferase</keyword>
<protein>
    <submittedName>
        <fullName evidence="3">Reverse transcriptase</fullName>
    </submittedName>
</protein>
<dbReference type="PANTHER" id="PTHR37984:SF5">
    <property type="entry name" value="PROTEIN NYNRIN-LIKE"/>
    <property type="match status" value="1"/>
</dbReference>
<dbReference type="InterPro" id="IPR041577">
    <property type="entry name" value="RT_RNaseH_2"/>
</dbReference>
<comment type="caution">
    <text evidence="3">The sequence shown here is derived from an EMBL/GenBank/DDBJ whole genome shotgun (WGS) entry which is preliminary data.</text>
</comment>
<dbReference type="InterPro" id="IPR050951">
    <property type="entry name" value="Retrovirus_Pol_polyprotein"/>
</dbReference>
<keyword evidence="3" id="KW-0695">RNA-directed DNA polymerase</keyword>
<dbReference type="InterPro" id="IPR043502">
    <property type="entry name" value="DNA/RNA_pol_sf"/>
</dbReference>
<name>A0A699GTL3_TANCI</name>
<dbReference type="Gene3D" id="3.30.70.270">
    <property type="match status" value="1"/>
</dbReference>
<evidence type="ECO:0000313" key="3">
    <source>
        <dbReference type="EMBL" id="GEW23269.1"/>
    </source>
</evidence>
<accession>A0A699GTL3</accession>
<proteinExistence type="predicted"/>
<organism evidence="3">
    <name type="scientific">Tanacetum cinerariifolium</name>
    <name type="common">Dalmatian daisy</name>
    <name type="synonym">Chrysanthemum cinerariifolium</name>
    <dbReference type="NCBI Taxonomy" id="118510"/>
    <lineage>
        <taxon>Eukaryota</taxon>
        <taxon>Viridiplantae</taxon>
        <taxon>Streptophyta</taxon>
        <taxon>Embryophyta</taxon>
        <taxon>Tracheophyta</taxon>
        <taxon>Spermatophyta</taxon>
        <taxon>Magnoliopsida</taxon>
        <taxon>eudicotyledons</taxon>
        <taxon>Gunneridae</taxon>
        <taxon>Pentapetalae</taxon>
        <taxon>asterids</taxon>
        <taxon>campanulids</taxon>
        <taxon>Asterales</taxon>
        <taxon>Asteraceae</taxon>
        <taxon>Asteroideae</taxon>
        <taxon>Anthemideae</taxon>
        <taxon>Anthemidinae</taxon>
        <taxon>Tanacetum</taxon>
    </lineage>
</organism>
<sequence>MKKRPPRRFHSFRNDGDELVLIILGRPFLAAARAVIDVHERKLSLRVRSETVTFNIGKSMKSKHFREDYLYYADHTSNLDHEQWVDTVNHDGKWTEVEEEEDSNERIKRKPHSPALTEPSHINQCFSECAMLQQPFSANLEKMLKRCEETILVLNWEKCHFILEEGPSSAIRSQVQELRRFIKDFSQVARPITQLLVKDAPFNFSEECIQSFDKLKRELTQAPIMIKPDSSLPFEVMCDASDYAVGTVLGKRTNKPSFSRIILLCADHLSRLENRDLGKVTKVQIRDLFPEERLMPVSDKNNEPWYADYANYLASRVLVLPLLQEKFLKSVSAGHISFEMHISWSKFAMHVNEPEISLQGTKHLKSTSKSVKYLMFRE</sequence>
<dbReference type="InterPro" id="IPR043128">
    <property type="entry name" value="Rev_trsase/Diguanyl_cyclase"/>
</dbReference>
<dbReference type="EMBL" id="BKCJ010050141">
    <property type="protein sequence ID" value="GEW23269.1"/>
    <property type="molecule type" value="Genomic_DNA"/>
</dbReference>
<reference evidence="3" key="1">
    <citation type="journal article" date="2019" name="Sci. Rep.">
        <title>Draft genome of Tanacetum cinerariifolium, the natural source of mosquito coil.</title>
        <authorList>
            <person name="Yamashiro T."/>
            <person name="Shiraishi A."/>
            <person name="Satake H."/>
            <person name="Nakayama K."/>
        </authorList>
    </citation>
    <scope>NUCLEOTIDE SEQUENCE</scope>
</reference>
<dbReference type="Pfam" id="PF17919">
    <property type="entry name" value="RT_RNaseH_2"/>
    <property type="match status" value="1"/>
</dbReference>
<dbReference type="AlphaFoldDB" id="A0A699GTL3"/>
<gene>
    <name evidence="3" type="ORF">Tci_195245</name>
</gene>
<feature type="domain" description="Reverse transcriptase/retrotransposon-derived protein RNase H-like" evidence="2">
    <location>
        <begin position="204"/>
        <end position="273"/>
    </location>
</feature>
<dbReference type="SUPFAM" id="SSF56672">
    <property type="entry name" value="DNA/RNA polymerases"/>
    <property type="match status" value="1"/>
</dbReference>
<keyword evidence="1" id="KW-0511">Multifunctional enzyme</keyword>
<dbReference type="GO" id="GO:0003964">
    <property type="term" value="F:RNA-directed DNA polymerase activity"/>
    <property type="evidence" value="ECO:0007669"/>
    <property type="project" value="UniProtKB-KW"/>
</dbReference>
<keyword evidence="3" id="KW-0808">Transferase</keyword>